<dbReference type="STRING" id="756272.Plabr_0230"/>
<dbReference type="AlphaFoldDB" id="F0SPF5"/>
<accession>F0SPF5</accession>
<evidence type="ECO:0000313" key="1">
    <source>
        <dbReference type="EMBL" id="ADY57859.1"/>
    </source>
</evidence>
<dbReference type="Pfam" id="PF18906">
    <property type="entry name" value="Phage_tube_2"/>
    <property type="match status" value="1"/>
</dbReference>
<name>F0SPF5_RUBBR</name>
<keyword evidence="2" id="KW-1185">Reference proteome</keyword>
<dbReference type="Proteomes" id="UP000006860">
    <property type="component" value="Chromosome"/>
</dbReference>
<dbReference type="eggNOG" id="ENOG5033FEF">
    <property type="taxonomic scope" value="Bacteria"/>
</dbReference>
<protein>
    <submittedName>
        <fullName evidence="1">Uncharacterized protein</fullName>
    </submittedName>
</protein>
<gene>
    <name evidence="1" type="ordered locus">Plabr_0230</name>
</gene>
<organism evidence="1 2">
    <name type="scientific">Rubinisphaera brasiliensis (strain ATCC 49424 / DSM 5305 / JCM 21570 / IAM 15109 / NBRC 103401 / IFAM 1448)</name>
    <name type="common">Planctomyces brasiliensis</name>
    <dbReference type="NCBI Taxonomy" id="756272"/>
    <lineage>
        <taxon>Bacteria</taxon>
        <taxon>Pseudomonadati</taxon>
        <taxon>Planctomycetota</taxon>
        <taxon>Planctomycetia</taxon>
        <taxon>Planctomycetales</taxon>
        <taxon>Planctomycetaceae</taxon>
        <taxon>Rubinisphaera</taxon>
    </lineage>
</organism>
<dbReference type="OrthoDB" id="260464at2"/>
<dbReference type="KEGG" id="pbs:Plabr_0230"/>
<dbReference type="InterPro" id="IPR044000">
    <property type="entry name" value="Phage_tube_2"/>
</dbReference>
<dbReference type="RefSeq" id="WP_013626603.1">
    <property type="nucleotide sequence ID" value="NC_015174.1"/>
</dbReference>
<dbReference type="EMBL" id="CP002546">
    <property type="protein sequence ID" value="ADY57859.1"/>
    <property type="molecule type" value="Genomic_DNA"/>
</dbReference>
<evidence type="ECO:0000313" key="2">
    <source>
        <dbReference type="Proteomes" id="UP000006860"/>
    </source>
</evidence>
<dbReference type="HOGENOM" id="CLU_917229_0_0_0"/>
<proteinExistence type="predicted"/>
<reference evidence="2" key="1">
    <citation type="submission" date="2011-02" db="EMBL/GenBank/DDBJ databases">
        <title>The complete genome of Planctomyces brasiliensis DSM 5305.</title>
        <authorList>
            <person name="Lucas S."/>
            <person name="Copeland A."/>
            <person name="Lapidus A."/>
            <person name="Bruce D."/>
            <person name="Goodwin L."/>
            <person name="Pitluck S."/>
            <person name="Kyrpides N."/>
            <person name="Mavromatis K."/>
            <person name="Pagani I."/>
            <person name="Ivanova N."/>
            <person name="Ovchinnikova G."/>
            <person name="Lu M."/>
            <person name="Detter J.C."/>
            <person name="Han C."/>
            <person name="Land M."/>
            <person name="Hauser L."/>
            <person name="Markowitz V."/>
            <person name="Cheng J.-F."/>
            <person name="Hugenholtz P."/>
            <person name="Woyke T."/>
            <person name="Wu D."/>
            <person name="Tindall B."/>
            <person name="Pomrenke H.G."/>
            <person name="Brambilla E."/>
            <person name="Klenk H.-P."/>
            <person name="Eisen J.A."/>
        </authorList>
    </citation>
    <scope>NUCLEOTIDE SEQUENCE [LARGE SCALE GENOMIC DNA]</scope>
    <source>
        <strain evidence="2">ATCC 49424 / DSM 5305 / JCM 21570 / NBRC 103401 / IFAM 1448</strain>
    </source>
</reference>
<sequence>MSQGSQAKLLMDSVAPIDTNSESYAFISENLKQTVELDIDNSIRGTRSKAVERSGVSLKRVGGNIRMRPSPTELDNLLPRILGATEDSDSFALAETVPEFIVAINKVGSQYTYSGCKVGVATFTGSEGQAVELSLDVVGKTRAKSAAGSFPSVAIDTDTYYTFWQGVLTLDSTEYNFRTFEVKIDNMAEVLFENSVTATTVEAADRMVTLTVDLPYDSDANSFQDDIDNAENISGSLVFTNGNQSLTFTFGALMAADEDPEVSGKSKIRYPISFTALTTGTTKELVVTHDSSA</sequence>